<feature type="domain" description="DUF6589" evidence="1">
    <location>
        <begin position="199"/>
        <end position="571"/>
    </location>
</feature>
<dbReference type="Proteomes" id="UP000053477">
    <property type="component" value="Unassembled WGS sequence"/>
</dbReference>
<accession>A0A0H2QZB8</accession>
<evidence type="ECO:0000313" key="3">
    <source>
        <dbReference type="Proteomes" id="UP000053477"/>
    </source>
</evidence>
<name>A0A0H2QZB8_9AGAM</name>
<dbReference type="Pfam" id="PF20231">
    <property type="entry name" value="DUF6589"/>
    <property type="match status" value="1"/>
</dbReference>
<evidence type="ECO:0000313" key="2">
    <source>
        <dbReference type="EMBL" id="KLO04322.1"/>
    </source>
</evidence>
<keyword evidence="3" id="KW-1185">Reference proteome</keyword>
<dbReference type="OrthoDB" id="3040861at2759"/>
<dbReference type="InParanoid" id="A0A0H2QZB8"/>
<organism evidence="2 3">
    <name type="scientific">Schizopora paradoxa</name>
    <dbReference type="NCBI Taxonomy" id="27342"/>
    <lineage>
        <taxon>Eukaryota</taxon>
        <taxon>Fungi</taxon>
        <taxon>Dikarya</taxon>
        <taxon>Basidiomycota</taxon>
        <taxon>Agaricomycotina</taxon>
        <taxon>Agaricomycetes</taxon>
        <taxon>Hymenochaetales</taxon>
        <taxon>Schizoporaceae</taxon>
        <taxon>Schizopora</taxon>
    </lineage>
</organism>
<protein>
    <recommendedName>
        <fullName evidence="1">DUF6589 domain-containing protein</fullName>
    </recommendedName>
</protein>
<dbReference type="AlphaFoldDB" id="A0A0H2QZB8"/>
<gene>
    <name evidence="2" type="ORF">SCHPADRAFT_897121</name>
</gene>
<dbReference type="InterPro" id="IPR046496">
    <property type="entry name" value="DUF6589"/>
</dbReference>
<sequence length="577" mass="64565">MDLAKSEFTIALNELTPEILLDFDVENSMTAFLKEKSPLLWKLLVSSSHTSRSLAENTVKTPDLRCSIIASQICNSRSKYSIYFQLNFAFVLYSCGISRRSIDLLSKCGLCVSYTSLSDSLKAVSNAMMKRASDDALGVHAISWDNYQSKKSIHAEQYYSAASKVELGTSIIRYPLRWVSPNICSLRPILERQAKGELITYKEHIRPTIPQLAAIDEHLRLDLIHILIGSHAKFRPYADHYKLKHKRHRKVPPSLGIETQALQATTADESTTIGQINVLQDIYVRQLGVNPDDMEDLAIPCINDQATNARIRAAQAMRSADTNSFNKVANFQLGMGLFHTQMNDSWALLGIHRGSLKDPGSLQYAADLLHHSRVGSDRPDYYTLTSLFDKVLKANILTCWRLECGFDTLEAFAASNPSDDDLIQKAGFILDKYASDEGLQTYAHEGDPDKEDSLLCNTILLNRDLLLLHELDNAISAGDFGRVENMIGPILFTFCGAGCTNYTGELLHLVQNLNIVWPPEFADVMRDVMLISPSGDEEIFMGMDMHMEHHNKIQQIWISSNFALRMVSTAIHGNASV</sequence>
<proteinExistence type="predicted"/>
<dbReference type="EMBL" id="KQ086593">
    <property type="protein sequence ID" value="KLO04322.1"/>
    <property type="molecule type" value="Genomic_DNA"/>
</dbReference>
<reference evidence="2 3" key="1">
    <citation type="submission" date="2015-04" db="EMBL/GenBank/DDBJ databases">
        <title>Complete genome sequence of Schizopora paradoxa KUC8140, a cosmopolitan wood degrader in East Asia.</title>
        <authorList>
            <consortium name="DOE Joint Genome Institute"/>
            <person name="Min B."/>
            <person name="Park H."/>
            <person name="Jang Y."/>
            <person name="Kim J.-J."/>
            <person name="Kim K.H."/>
            <person name="Pangilinan J."/>
            <person name="Lipzen A."/>
            <person name="Riley R."/>
            <person name="Grigoriev I.V."/>
            <person name="Spatafora J.W."/>
            <person name="Choi I.-G."/>
        </authorList>
    </citation>
    <scope>NUCLEOTIDE SEQUENCE [LARGE SCALE GENOMIC DNA]</scope>
    <source>
        <strain evidence="2 3">KUC8140</strain>
    </source>
</reference>
<evidence type="ECO:0000259" key="1">
    <source>
        <dbReference type="Pfam" id="PF20231"/>
    </source>
</evidence>